<evidence type="ECO:0000256" key="6">
    <source>
        <dbReference type="ARBA" id="ARBA00023235"/>
    </source>
</evidence>
<protein>
    <recommendedName>
        <fullName evidence="5 7">Uronate isomerase</fullName>
        <ecNumber evidence="4 7">5.3.1.12</ecNumber>
    </recommendedName>
    <alternativeName>
        <fullName evidence="7">Glucuronate isomerase</fullName>
    </alternativeName>
    <alternativeName>
        <fullName evidence="7">Uronic isomerase</fullName>
    </alternativeName>
</protein>
<keyword evidence="9" id="KW-1185">Reference proteome</keyword>
<dbReference type="Pfam" id="PF02614">
    <property type="entry name" value="UxaC"/>
    <property type="match status" value="1"/>
</dbReference>
<dbReference type="GO" id="GO:0008880">
    <property type="term" value="F:glucuronate isomerase activity"/>
    <property type="evidence" value="ECO:0007669"/>
    <property type="project" value="UniProtKB-UniRule"/>
</dbReference>
<dbReference type="SUPFAM" id="SSF51556">
    <property type="entry name" value="Metallo-dependent hydrolases"/>
    <property type="match status" value="1"/>
</dbReference>
<dbReference type="InterPro" id="IPR032466">
    <property type="entry name" value="Metal_Hydrolase"/>
</dbReference>
<dbReference type="NCBIfam" id="NF002794">
    <property type="entry name" value="PRK02925.1"/>
    <property type="match status" value="1"/>
</dbReference>
<dbReference type="OrthoDB" id="9766564at2"/>
<comment type="pathway">
    <text evidence="2 7">Carbohydrate metabolism; pentose and glucuronate interconversion.</text>
</comment>
<gene>
    <name evidence="7" type="primary">uxaC</name>
    <name evidence="8" type="ordered locus">SAR116_0902</name>
</gene>
<dbReference type="EC" id="5.3.1.12" evidence="4 7"/>
<dbReference type="eggNOG" id="COG1904">
    <property type="taxonomic scope" value="Bacteria"/>
</dbReference>
<dbReference type="PANTHER" id="PTHR30068:SF4">
    <property type="entry name" value="URONATE ISOMERASE"/>
    <property type="match status" value="1"/>
</dbReference>
<dbReference type="Gene3D" id="3.20.20.140">
    <property type="entry name" value="Metal-dependent hydrolases"/>
    <property type="match status" value="1"/>
</dbReference>
<comment type="similarity">
    <text evidence="3 7">Belongs to the metallo-dependent hydrolases superfamily. Uronate isomerase family.</text>
</comment>
<evidence type="ECO:0000256" key="4">
    <source>
        <dbReference type="ARBA" id="ARBA00012546"/>
    </source>
</evidence>
<dbReference type="GO" id="GO:0042840">
    <property type="term" value="P:D-glucuronate catabolic process"/>
    <property type="evidence" value="ECO:0007669"/>
    <property type="project" value="TreeGrafter"/>
</dbReference>
<dbReference type="RefSeq" id="WP_013045774.1">
    <property type="nucleotide sequence ID" value="NC_014010.1"/>
</dbReference>
<evidence type="ECO:0000313" key="8">
    <source>
        <dbReference type="EMBL" id="ADE39145.1"/>
    </source>
</evidence>
<dbReference type="PANTHER" id="PTHR30068">
    <property type="entry name" value="URONATE ISOMERASE"/>
    <property type="match status" value="1"/>
</dbReference>
<dbReference type="UniPathway" id="UPA00246"/>
<organism evidence="8 9">
    <name type="scientific">Puniceispirillum marinum (strain IMCC1322)</name>
    <dbReference type="NCBI Taxonomy" id="488538"/>
    <lineage>
        <taxon>Bacteria</taxon>
        <taxon>Pseudomonadati</taxon>
        <taxon>Pseudomonadota</taxon>
        <taxon>Alphaproteobacteria</taxon>
        <taxon>Candidatus Puniceispirillales</taxon>
        <taxon>Candidatus Puniceispirillaceae</taxon>
        <taxon>Candidatus Puniceispirillum</taxon>
    </lineage>
</organism>
<name>D5BS98_PUNMI</name>
<accession>D5BS98</accession>
<proteinExistence type="inferred from homology"/>
<evidence type="ECO:0000256" key="2">
    <source>
        <dbReference type="ARBA" id="ARBA00004892"/>
    </source>
</evidence>
<sequence length="475" mass="52886">MTLLDENRLLPHDPAGRSIARRLYDSVKDTPIISPHGHVEPAWFATNECFSNPTALFITPDHYIVRMLVSQGITLDQLDIPRKDDTGNTEQADPRAVWRIFAAHYHCFRATPSRMWLDHVFETLFGLDEVLSTDNADAYYDQIAACLSQDAFRPRALFDQFNIEVIATTESPLDPLESHQVIAASDWNGRVITTYRPDAIINPHASGVNDGSFAAAIEALGELSGLPATTWDGYLGAHRDRRAYFRSFGATATDHGHPTAYSTVLDQATAAALFDKALQSKISADEAETFRGHMLVEMARMSCDDGMVMQLHAGSHRNHAQQIFDDFGADKGFDIPMRTDYVNGLKPLLNEMGHNPAFKMILFTLDETTLSRELAPLAGAYPALLLGPAWWFYDSPDGMRRYRELTTETAGFYNTAGFNDDTRAFCSIPARHDVSRRVDCAYLADLVMRGRLGEDEAAIVAHDLAYGLAKKAYKL</sequence>
<evidence type="ECO:0000256" key="3">
    <source>
        <dbReference type="ARBA" id="ARBA00008397"/>
    </source>
</evidence>
<keyword evidence="6 7" id="KW-0413">Isomerase</keyword>
<dbReference type="EMBL" id="CP001751">
    <property type="protein sequence ID" value="ADE39145.1"/>
    <property type="molecule type" value="Genomic_DNA"/>
</dbReference>
<comment type="catalytic activity">
    <reaction evidence="1 7">
        <text>D-glucuronate = D-fructuronate</text>
        <dbReference type="Rhea" id="RHEA:13049"/>
        <dbReference type="ChEBI" id="CHEBI:58720"/>
        <dbReference type="ChEBI" id="CHEBI:59863"/>
        <dbReference type="EC" id="5.3.1.12"/>
    </reaction>
</comment>
<dbReference type="STRING" id="488538.SAR116_0902"/>
<comment type="catalytic activity">
    <reaction evidence="7">
        <text>aldehydo-D-galacturonate = keto-D-tagaturonate</text>
        <dbReference type="Rhea" id="RHEA:27702"/>
        <dbReference type="ChEBI" id="CHEBI:12952"/>
        <dbReference type="ChEBI" id="CHEBI:17886"/>
    </reaction>
</comment>
<reference evidence="8 9" key="1">
    <citation type="journal article" date="2010" name="J. Bacteriol.">
        <title>Complete genome sequence of "Candidatus Puniceispirillum marinum" IMCC1322, a representative of the SAR116 clade in the Alphaproteobacteria.</title>
        <authorList>
            <person name="Oh H.M."/>
            <person name="Kwon K.K."/>
            <person name="Kang I."/>
            <person name="Kang S.G."/>
            <person name="Lee J.H."/>
            <person name="Kim S.J."/>
            <person name="Cho J.C."/>
        </authorList>
    </citation>
    <scope>NUCLEOTIDE SEQUENCE [LARGE SCALE GENOMIC DNA]</scope>
    <source>
        <strain evidence="8 9">IMCC1322</strain>
    </source>
</reference>
<evidence type="ECO:0000256" key="7">
    <source>
        <dbReference type="HAMAP-Rule" id="MF_00675"/>
    </source>
</evidence>
<dbReference type="InterPro" id="IPR003766">
    <property type="entry name" value="Uronate_isomerase"/>
</dbReference>
<evidence type="ECO:0000313" key="9">
    <source>
        <dbReference type="Proteomes" id="UP000007460"/>
    </source>
</evidence>
<dbReference type="Gene3D" id="1.10.2020.10">
    <property type="entry name" value="uronate isomerase, domain 2, chain A"/>
    <property type="match status" value="1"/>
</dbReference>
<evidence type="ECO:0000256" key="5">
    <source>
        <dbReference type="ARBA" id="ARBA00020555"/>
    </source>
</evidence>
<dbReference type="Proteomes" id="UP000007460">
    <property type="component" value="Chromosome"/>
</dbReference>
<dbReference type="GO" id="GO:0019698">
    <property type="term" value="P:D-galacturonate catabolic process"/>
    <property type="evidence" value="ECO:0007669"/>
    <property type="project" value="TreeGrafter"/>
</dbReference>
<dbReference type="HOGENOM" id="CLU_044465_0_0_5"/>
<dbReference type="AlphaFoldDB" id="D5BS98"/>
<dbReference type="KEGG" id="apb:SAR116_0902"/>
<evidence type="ECO:0000256" key="1">
    <source>
        <dbReference type="ARBA" id="ARBA00001165"/>
    </source>
</evidence>
<dbReference type="HAMAP" id="MF_00675">
    <property type="entry name" value="UxaC"/>
    <property type="match status" value="1"/>
</dbReference>